<feature type="transmembrane region" description="Helical" evidence="6">
    <location>
        <begin position="382"/>
        <end position="400"/>
    </location>
</feature>
<feature type="transmembrane region" description="Helical" evidence="6">
    <location>
        <begin position="243"/>
        <end position="270"/>
    </location>
</feature>
<gene>
    <name evidence="7" type="ORF">FCC1311_026421</name>
</gene>
<evidence type="ECO:0000256" key="6">
    <source>
        <dbReference type="SAM" id="Phobius"/>
    </source>
</evidence>
<dbReference type="InterPro" id="IPR000462">
    <property type="entry name" value="CDP-OH_P_trans"/>
</dbReference>
<dbReference type="PANTHER" id="PTHR10414:SF37">
    <property type="entry name" value="BB IN A BOXCAR, ISOFORM C"/>
    <property type="match status" value="1"/>
</dbReference>
<name>A0A2R5GAD8_9STRA</name>
<keyword evidence="3 5" id="KW-0808">Transferase</keyword>
<sequence>MLSAVRSEEEWKDFETAVHAYKYSSPTLSLFERLYLEAFWNKVVFLYPTWLAPNVITLSGYACVWIAYIITISGSPNLDGNLENWKYVVCGVLYFMYQTLDGSDGKQARRTGSGSALGELMDHGADAVVTALLCIVTSDVFAFGINSVWIWVFILVAQTNFFMSNMTLVHSGRQKFFDLDVMEVQTAMILTLIAAGIFGPEALTSITVPVPDFARAIYIDCAGMVPKSQAIDLSDGRLSMRNIVLLGGLFGCLFNYPQYVFASLRPYILLKQEDRPQHVKDGVTGSGIKALMFHLLLIHSYVILAASCVYSALQISDSARSASAMRALVFVASFGFADLMDRVLLMRVARRPLPYLPPGFWPLILFFIGARFFEPVELIEGPWWWALALLSFVFHHAYFLSAVKNLAKALGIHPLKIRPKKKD</sequence>
<reference evidence="7 8" key="1">
    <citation type="submission" date="2017-12" db="EMBL/GenBank/DDBJ databases">
        <title>Sequencing, de novo assembly and annotation of complete genome of a new Thraustochytrid species, strain FCC1311.</title>
        <authorList>
            <person name="Sedici K."/>
            <person name="Godart F."/>
            <person name="Aiese Cigliano R."/>
            <person name="Sanseverino W."/>
            <person name="Barakat M."/>
            <person name="Ortet P."/>
            <person name="Marechal E."/>
            <person name="Cagnac O."/>
            <person name="Amato A."/>
        </authorList>
    </citation>
    <scope>NUCLEOTIDE SEQUENCE [LARGE SCALE GENOMIC DNA]</scope>
</reference>
<feature type="transmembrane region" description="Helical" evidence="6">
    <location>
        <begin position="291"/>
        <end position="313"/>
    </location>
</feature>
<evidence type="ECO:0000256" key="4">
    <source>
        <dbReference type="ARBA" id="ARBA00023136"/>
    </source>
</evidence>
<keyword evidence="6" id="KW-0812">Transmembrane</keyword>
<evidence type="ECO:0000313" key="8">
    <source>
        <dbReference type="Proteomes" id="UP000241890"/>
    </source>
</evidence>
<feature type="transmembrane region" description="Helical" evidence="6">
    <location>
        <begin position="148"/>
        <end position="169"/>
    </location>
</feature>
<keyword evidence="8" id="KW-1185">Reference proteome</keyword>
<dbReference type="Proteomes" id="UP000241890">
    <property type="component" value="Unassembled WGS sequence"/>
</dbReference>
<organism evidence="7 8">
    <name type="scientific">Hondaea fermentalgiana</name>
    <dbReference type="NCBI Taxonomy" id="2315210"/>
    <lineage>
        <taxon>Eukaryota</taxon>
        <taxon>Sar</taxon>
        <taxon>Stramenopiles</taxon>
        <taxon>Bigyra</taxon>
        <taxon>Labyrinthulomycetes</taxon>
        <taxon>Thraustochytrida</taxon>
        <taxon>Thraustochytriidae</taxon>
        <taxon>Hondaea</taxon>
    </lineage>
</organism>
<dbReference type="PANTHER" id="PTHR10414">
    <property type="entry name" value="ETHANOLAMINEPHOSPHOTRANSFERASE"/>
    <property type="match status" value="1"/>
</dbReference>
<dbReference type="Gene3D" id="1.20.120.1760">
    <property type="match status" value="1"/>
</dbReference>
<dbReference type="OrthoDB" id="196717at2759"/>
<dbReference type="GO" id="GO:0008654">
    <property type="term" value="P:phospholipid biosynthetic process"/>
    <property type="evidence" value="ECO:0007669"/>
    <property type="project" value="InterPro"/>
</dbReference>
<keyword evidence="4 6" id="KW-0472">Membrane</keyword>
<dbReference type="Pfam" id="PF01066">
    <property type="entry name" value="CDP-OH_P_transf"/>
    <property type="match status" value="1"/>
</dbReference>
<dbReference type="PROSITE" id="PS00379">
    <property type="entry name" value="CDP_ALCOHOL_P_TRANSF"/>
    <property type="match status" value="1"/>
</dbReference>
<comment type="similarity">
    <text evidence="2 5">Belongs to the CDP-alcohol phosphatidyltransferase class-I family.</text>
</comment>
<keyword evidence="6" id="KW-1133">Transmembrane helix</keyword>
<dbReference type="PIRSF" id="PIRSF015665">
    <property type="entry name" value="CHOPT"/>
    <property type="match status" value="1"/>
</dbReference>
<evidence type="ECO:0000256" key="3">
    <source>
        <dbReference type="ARBA" id="ARBA00022679"/>
    </source>
</evidence>
<protein>
    <submittedName>
        <fullName evidence="7">Ethanolaminephosphotransferase 1</fullName>
    </submittedName>
</protein>
<dbReference type="InterPro" id="IPR048254">
    <property type="entry name" value="CDP_ALCOHOL_P_TRANSF_CS"/>
</dbReference>
<comment type="subcellular location">
    <subcellularLocation>
        <location evidence="1">Membrane</location>
    </subcellularLocation>
</comment>
<dbReference type="GO" id="GO:0016020">
    <property type="term" value="C:membrane"/>
    <property type="evidence" value="ECO:0007669"/>
    <property type="project" value="UniProtKB-SubCell"/>
</dbReference>
<accession>A0A2R5GAD8</accession>
<evidence type="ECO:0000313" key="7">
    <source>
        <dbReference type="EMBL" id="GBG27555.1"/>
    </source>
</evidence>
<dbReference type="AlphaFoldDB" id="A0A2R5GAD8"/>
<evidence type="ECO:0000256" key="2">
    <source>
        <dbReference type="ARBA" id="ARBA00010441"/>
    </source>
</evidence>
<dbReference type="InterPro" id="IPR014472">
    <property type="entry name" value="CHOPT"/>
</dbReference>
<dbReference type="EMBL" id="BEYU01000032">
    <property type="protein sequence ID" value="GBG27555.1"/>
    <property type="molecule type" value="Genomic_DNA"/>
</dbReference>
<evidence type="ECO:0000256" key="5">
    <source>
        <dbReference type="RuleBase" id="RU003750"/>
    </source>
</evidence>
<dbReference type="InterPro" id="IPR043130">
    <property type="entry name" value="CDP-OH_PTrfase_TM_dom"/>
</dbReference>
<feature type="transmembrane region" description="Helical" evidence="6">
    <location>
        <begin position="352"/>
        <end position="370"/>
    </location>
</feature>
<feature type="transmembrane region" description="Helical" evidence="6">
    <location>
        <begin position="181"/>
        <end position="199"/>
    </location>
</feature>
<proteinExistence type="inferred from homology"/>
<dbReference type="InParanoid" id="A0A2R5GAD8"/>
<feature type="transmembrane region" description="Helical" evidence="6">
    <location>
        <begin position="50"/>
        <end position="72"/>
    </location>
</feature>
<evidence type="ECO:0000256" key="1">
    <source>
        <dbReference type="ARBA" id="ARBA00004370"/>
    </source>
</evidence>
<comment type="caution">
    <text evidence="7">The sequence shown here is derived from an EMBL/GenBank/DDBJ whole genome shotgun (WGS) entry which is preliminary data.</text>
</comment>
<dbReference type="GO" id="GO:0016780">
    <property type="term" value="F:phosphotransferase activity, for other substituted phosphate groups"/>
    <property type="evidence" value="ECO:0007669"/>
    <property type="project" value="InterPro"/>
</dbReference>